<name>A0A1Y2H5U8_9FUNG</name>
<feature type="transmembrane region" description="Helical" evidence="1">
    <location>
        <begin position="27"/>
        <end position="52"/>
    </location>
</feature>
<protein>
    <recommendedName>
        <fullName evidence="4">G-protein coupled receptors family 1 profile domain-containing protein</fullName>
    </recommendedName>
</protein>
<keyword evidence="1" id="KW-0812">Transmembrane</keyword>
<keyword evidence="3" id="KW-1185">Reference proteome</keyword>
<dbReference type="EMBL" id="MCFL01000205">
    <property type="protein sequence ID" value="ORZ29371.1"/>
    <property type="molecule type" value="Genomic_DNA"/>
</dbReference>
<dbReference type="AlphaFoldDB" id="A0A1Y2H5U8"/>
<organism evidence="2 3">
    <name type="scientific">Catenaria anguillulae PL171</name>
    <dbReference type="NCBI Taxonomy" id="765915"/>
    <lineage>
        <taxon>Eukaryota</taxon>
        <taxon>Fungi</taxon>
        <taxon>Fungi incertae sedis</taxon>
        <taxon>Blastocladiomycota</taxon>
        <taxon>Blastocladiomycetes</taxon>
        <taxon>Blastocladiales</taxon>
        <taxon>Catenariaceae</taxon>
        <taxon>Catenaria</taxon>
    </lineage>
</organism>
<gene>
    <name evidence="2" type="ORF">BCR44DRAFT_401126</name>
</gene>
<keyword evidence="1" id="KW-0472">Membrane</keyword>
<dbReference type="Proteomes" id="UP000193411">
    <property type="component" value="Unassembled WGS sequence"/>
</dbReference>
<evidence type="ECO:0008006" key="4">
    <source>
        <dbReference type="Google" id="ProtNLM"/>
    </source>
</evidence>
<proteinExistence type="predicted"/>
<feature type="non-terminal residue" evidence="2">
    <location>
        <position position="131"/>
    </location>
</feature>
<reference evidence="2 3" key="1">
    <citation type="submission" date="2016-07" db="EMBL/GenBank/DDBJ databases">
        <title>Pervasive Adenine N6-methylation of Active Genes in Fungi.</title>
        <authorList>
            <consortium name="DOE Joint Genome Institute"/>
            <person name="Mondo S.J."/>
            <person name="Dannebaum R.O."/>
            <person name="Kuo R.C."/>
            <person name="Labutti K."/>
            <person name="Haridas S."/>
            <person name="Kuo A."/>
            <person name="Salamov A."/>
            <person name="Ahrendt S.R."/>
            <person name="Lipzen A."/>
            <person name="Sullivan W."/>
            <person name="Andreopoulos W.B."/>
            <person name="Clum A."/>
            <person name="Lindquist E."/>
            <person name="Daum C."/>
            <person name="Ramamoorthy G.K."/>
            <person name="Gryganskyi A."/>
            <person name="Culley D."/>
            <person name="Magnuson J.K."/>
            <person name="James T.Y."/>
            <person name="O'Malley M.A."/>
            <person name="Stajich J.E."/>
            <person name="Spatafora J.W."/>
            <person name="Visel A."/>
            <person name="Grigoriev I.V."/>
        </authorList>
    </citation>
    <scope>NUCLEOTIDE SEQUENCE [LARGE SCALE GENOMIC DNA]</scope>
    <source>
        <strain evidence="2 3">PL171</strain>
    </source>
</reference>
<evidence type="ECO:0000256" key="1">
    <source>
        <dbReference type="SAM" id="Phobius"/>
    </source>
</evidence>
<feature type="transmembrane region" description="Helical" evidence="1">
    <location>
        <begin position="72"/>
        <end position="98"/>
    </location>
</feature>
<keyword evidence="1" id="KW-1133">Transmembrane helix</keyword>
<feature type="transmembrane region" description="Helical" evidence="1">
    <location>
        <begin position="110"/>
        <end position="128"/>
    </location>
</feature>
<comment type="caution">
    <text evidence="2">The sequence shown here is derived from an EMBL/GenBank/DDBJ whole genome shotgun (WGS) entry which is preliminary data.</text>
</comment>
<sequence>MTSSCWQLLSGHWKRVQRRCNNRLNTALLWSWIVLTLDQVNLMLMLASYQWICPESNCINGPELITHHCPGGFFLGVMLHIQPLGSSLFVVATINRFINVYNVLSQSRARLLKAGTISVFVMLGFRWMSLL</sequence>
<accession>A0A1Y2H5U8</accession>
<evidence type="ECO:0000313" key="2">
    <source>
        <dbReference type="EMBL" id="ORZ29371.1"/>
    </source>
</evidence>
<evidence type="ECO:0000313" key="3">
    <source>
        <dbReference type="Proteomes" id="UP000193411"/>
    </source>
</evidence>